<accession>H8KCE8</accession>
<dbReference type="Proteomes" id="UP000008008">
    <property type="component" value="Chromosome"/>
</dbReference>
<keyword evidence="2" id="KW-1185">Reference proteome</keyword>
<proteinExistence type="predicted"/>
<protein>
    <submittedName>
        <fullName evidence="1">Uncharacterized protein</fullName>
    </submittedName>
</protein>
<reference evidence="2" key="1">
    <citation type="submission" date="2012-02" db="EMBL/GenBank/DDBJ databases">
        <title>Complete genome sequence of Rickettsia montanensis strain OSU 85-930.</title>
        <authorList>
            <person name="Johnson S.L."/>
            <person name="Munk A.C."/>
            <person name="Han S."/>
            <person name="Bruce D.C."/>
            <person name="Dasch G.A."/>
        </authorList>
    </citation>
    <scope>NUCLEOTIDE SEQUENCE [LARGE SCALE GENOMIC DNA]</scope>
    <source>
        <strain evidence="2">OSU 85-930</strain>
    </source>
</reference>
<name>H8KCE8_RICMS</name>
<dbReference type="RefSeq" id="WP_014409508.1">
    <property type="nucleotide sequence ID" value="NC_017043.1"/>
</dbReference>
<evidence type="ECO:0000313" key="2">
    <source>
        <dbReference type="Proteomes" id="UP000008008"/>
    </source>
</evidence>
<gene>
    <name evidence="1" type="ordered locus">MCI_02430</name>
</gene>
<dbReference type="HOGENOM" id="CLU_214968_0_0_5"/>
<evidence type="ECO:0000313" key="1">
    <source>
        <dbReference type="EMBL" id="AFC73406.1"/>
    </source>
</evidence>
<sequence>MAQTAVFFCKGSVINAISTSISVACSLVIDSYFLEVIIVGCPKNLFRFNVC</sequence>
<dbReference type="EMBL" id="CP003340">
    <property type="protein sequence ID" value="AFC73406.1"/>
    <property type="molecule type" value="Genomic_DNA"/>
</dbReference>
<organism evidence="1 2">
    <name type="scientific">Rickettsia montanensis (strain OSU 85-930)</name>
    <dbReference type="NCBI Taxonomy" id="1105114"/>
    <lineage>
        <taxon>Bacteria</taxon>
        <taxon>Pseudomonadati</taxon>
        <taxon>Pseudomonadota</taxon>
        <taxon>Alphaproteobacteria</taxon>
        <taxon>Rickettsiales</taxon>
        <taxon>Rickettsiaceae</taxon>
        <taxon>Rickettsieae</taxon>
        <taxon>Rickettsia</taxon>
        <taxon>spotted fever group</taxon>
    </lineage>
</organism>
<dbReference type="KEGG" id="rmo:MCI_02430"/>
<dbReference type="AlphaFoldDB" id="H8KCE8"/>